<dbReference type="OrthoDB" id="67652at2"/>
<dbReference type="Pfam" id="PF13576">
    <property type="entry name" value="Pentapeptide_3"/>
    <property type="match status" value="1"/>
</dbReference>
<dbReference type="AlphaFoldDB" id="A0A150X1Q2"/>
<dbReference type="Pfam" id="PF13599">
    <property type="entry name" value="Pentapeptide_4"/>
    <property type="match status" value="1"/>
</dbReference>
<dbReference type="PANTHER" id="PTHR42999">
    <property type="entry name" value="ANTIBIOTIC RESISTANCE PROTEIN MCBG"/>
    <property type="match status" value="1"/>
</dbReference>
<dbReference type="STRING" id="333140.AWW68_17230"/>
<accession>A0A150X1Q2</accession>
<organism evidence="1 2">
    <name type="scientific">Roseivirga spongicola</name>
    <dbReference type="NCBI Taxonomy" id="333140"/>
    <lineage>
        <taxon>Bacteria</taxon>
        <taxon>Pseudomonadati</taxon>
        <taxon>Bacteroidota</taxon>
        <taxon>Cytophagia</taxon>
        <taxon>Cytophagales</taxon>
        <taxon>Roseivirgaceae</taxon>
        <taxon>Roseivirga</taxon>
    </lineage>
</organism>
<gene>
    <name evidence="1" type="ORF">AWW68_17230</name>
</gene>
<reference evidence="1 2" key="1">
    <citation type="submission" date="2016-01" db="EMBL/GenBank/DDBJ databases">
        <title>Genome sequencing of Roseivirga spongicola UST030701-084.</title>
        <authorList>
            <person name="Selvaratnam C."/>
            <person name="Thevarajoo S."/>
            <person name="Goh K.M."/>
            <person name="Ee R."/>
            <person name="Chan K.-G."/>
            <person name="Chong C.S."/>
        </authorList>
    </citation>
    <scope>NUCLEOTIDE SEQUENCE [LARGE SCALE GENOMIC DNA]</scope>
    <source>
        <strain evidence="1 2">UST030701-084</strain>
    </source>
</reference>
<dbReference type="Gene3D" id="2.160.20.80">
    <property type="entry name" value="E3 ubiquitin-protein ligase SopA"/>
    <property type="match status" value="1"/>
</dbReference>
<sequence length="188" mass="21578">MKITEDEIIKGQDLDKFLRQSMQFEYCTFKNCDFTQKNPSGITFLECTFVDCDLSGVELVDTGFKEVKFKSCKLMGLRFDQCSKFLLAMNFEDCKLDFSSFYQLNLQGAQVINCSCLQCDFVEAKFSEGSFKNTDLSEATFDRTHLEKVDFSDCQNLLLDPEKNFISGAIIDRDQLPGLLAKYNLIIR</sequence>
<dbReference type="RefSeq" id="WP_068224639.1">
    <property type="nucleotide sequence ID" value="NZ_CP139724.1"/>
</dbReference>
<evidence type="ECO:0000313" key="2">
    <source>
        <dbReference type="Proteomes" id="UP000075606"/>
    </source>
</evidence>
<dbReference type="InterPro" id="IPR052949">
    <property type="entry name" value="PA_immunity-related"/>
</dbReference>
<dbReference type="Proteomes" id="UP000075606">
    <property type="component" value="Unassembled WGS sequence"/>
</dbReference>
<dbReference type="InterPro" id="IPR001646">
    <property type="entry name" value="5peptide_repeat"/>
</dbReference>
<dbReference type="EMBL" id="LRPC01000029">
    <property type="protein sequence ID" value="KYG72643.1"/>
    <property type="molecule type" value="Genomic_DNA"/>
</dbReference>
<dbReference type="PANTHER" id="PTHR42999:SF1">
    <property type="entry name" value="PENTAPEPTIDE REPEAT-CONTAINING PROTEIN"/>
    <property type="match status" value="1"/>
</dbReference>
<proteinExistence type="predicted"/>
<comment type="caution">
    <text evidence="1">The sequence shown here is derived from an EMBL/GenBank/DDBJ whole genome shotgun (WGS) entry which is preliminary data.</text>
</comment>
<keyword evidence="2" id="KW-1185">Reference proteome</keyword>
<name>A0A150X1Q2_9BACT</name>
<evidence type="ECO:0000313" key="1">
    <source>
        <dbReference type="EMBL" id="KYG72643.1"/>
    </source>
</evidence>
<evidence type="ECO:0008006" key="3">
    <source>
        <dbReference type="Google" id="ProtNLM"/>
    </source>
</evidence>
<dbReference type="SUPFAM" id="SSF141571">
    <property type="entry name" value="Pentapeptide repeat-like"/>
    <property type="match status" value="1"/>
</dbReference>
<protein>
    <recommendedName>
        <fullName evidence="3">MCBG-like protein</fullName>
    </recommendedName>
</protein>